<evidence type="ECO:0000313" key="7">
    <source>
        <dbReference type="EMBL" id="MPM44414.1"/>
    </source>
</evidence>
<feature type="domain" description="Era-type G" evidence="6">
    <location>
        <begin position="10"/>
        <end position="177"/>
    </location>
</feature>
<dbReference type="PROSITE" id="PS50823">
    <property type="entry name" value="KH_TYPE_2"/>
    <property type="match status" value="1"/>
</dbReference>
<evidence type="ECO:0000259" key="6">
    <source>
        <dbReference type="PROSITE" id="PS51713"/>
    </source>
</evidence>
<accession>A0A645A3P5</accession>
<dbReference type="EMBL" id="VSSQ01010464">
    <property type="protein sequence ID" value="MPM44414.1"/>
    <property type="molecule type" value="Genomic_DNA"/>
</dbReference>
<dbReference type="InterPro" id="IPR027417">
    <property type="entry name" value="P-loop_NTPase"/>
</dbReference>
<keyword evidence="3" id="KW-0694">RNA-binding</keyword>
<dbReference type="InterPro" id="IPR005225">
    <property type="entry name" value="Small_GTP-bd"/>
</dbReference>
<dbReference type="GO" id="GO:0005829">
    <property type="term" value="C:cytosol"/>
    <property type="evidence" value="ECO:0007669"/>
    <property type="project" value="TreeGrafter"/>
</dbReference>
<dbReference type="PANTHER" id="PTHR42698">
    <property type="entry name" value="GTPASE ERA"/>
    <property type="match status" value="1"/>
</dbReference>
<feature type="domain" description="KH type-2" evidence="5">
    <location>
        <begin position="218"/>
        <end position="294"/>
    </location>
</feature>
<dbReference type="NCBIfam" id="TIGR00231">
    <property type="entry name" value="small_GTP"/>
    <property type="match status" value="1"/>
</dbReference>
<dbReference type="GO" id="GO:0019843">
    <property type="term" value="F:rRNA binding"/>
    <property type="evidence" value="ECO:0007669"/>
    <property type="project" value="TreeGrafter"/>
</dbReference>
<dbReference type="CDD" id="cd22534">
    <property type="entry name" value="KH-II_Era"/>
    <property type="match status" value="1"/>
</dbReference>
<dbReference type="Pfam" id="PF01926">
    <property type="entry name" value="MMR_HSR1"/>
    <property type="match status" value="1"/>
</dbReference>
<dbReference type="InterPro" id="IPR015946">
    <property type="entry name" value="KH_dom-like_a/b"/>
</dbReference>
<evidence type="ECO:0000256" key="3">
    <source>
        <dbReference type="ARBA" id="ARBA00022884"/>
    </source>
</evidence>
<sequence>MKNKSQIIKKIGKVVILGRPNTGKSTLLNAIMSQKVAITSPLPQTTRKNSRVLFSDQRGEIIFSDTPGIIGKINDLVGKRINREAPKELDKADVILCLVDISRPKNEEENKVIGLVRKSKAKKILVYNKMDIAFDSKDHLAEYNYLEEEFDKVIRISAIKEKNIKSLLNEIFDLLPEKENKELEYNIELMSEGNKPKMGMNSKEYVAEIIREKAYLFLREEVPYSMTVTVNEIKDKRKIILIKATIFTTADRYKKMIIGRGGKKIKEIGYNARKELELMSGRKIFLDLTVEIDKHWPEKEIEK</sequence>
<dbReference type="GO" id="GO:0043024">
    <property type="term" value="F:ribosomal small subunit binding"/>
    <property type="evidence" value="ECO:0007669"/>
    <property type="project" value="TreeGrafter"/>
</dbReference>
<dbReference type="NCBIfam" id="NF000908">
    <property type="entry name" value="PRK00089.1"/>
    <property type="match status" value="1"/>
</dbReference>
<name>A0A645A3P5_9ZZZZ</name>
<organism evidence="7">
    <name type="scientific">bioreactor metagenome</name>
    <dbReference type="NCBI Taxonomy" id="1076179"/>
    <lineage>
        <taxon>unclassified sequences</taxon>
        <taxon>metagenomes</taxon>
        <taxon>ecological metagenomes</taxon>
    </lineage>
</organism>
<dbReference type="PROSITE" id="PS51713">
    <property type="entry name" value="G_ERA"/>
    <property type="match status" value="1"/>
</dbReference>
<dbReference type="GO" id="GO:0005525">
    <property type="term" value="F:GTP binding"/>
    <property type="evidence" value="ECO:0007669"/>
    <property type="project" value="UniProtKB-KW"/>
</dbReference>
<protein>
    <submittedName>
        <fullName evidence="7">GTPase Era</fullName>
    </submittedName>
</protein>
<dbReference type="AlphaFoldDB" id="A0A645A3P5"/>
<dbReference type="PANTHER" id="PTHR42698:SF1">
    <property type="entry name" value="GTPASE ERA, MITOCHONDRIAL"/>
    <property type="match status" value="1"/>
</dbReference>
<dbReference type="Pfam" id="PF07650">
    <property type="entry name" value="KH_2"/>
    <property type="match status" value="1"/>
</dbReference>
<dbReference type="InterPro" id="IPR006073">
    <property type="entry name" value="GTP-bd"/>
</dbReference>
<proteinExistence type="inferred from homology"/>
<dbReference type="InterPro" id="IPR004044">
    <property type="entry name" value="KH_dom_type_2"/>
</dbReference>
<dbReference type="Gene3D" id="3.30.300.20">
    <property type="match status" value="1"/>
</dbReference>
<dbReference type="InterPro" id="IPR009019">
    <property type="entry name" value="KH_sf_prok-type"/>
</dbReference>
<comment type="similarity">
    <text evidence="1">Belongs to the TRAFAC class TrmE-Era-EngA-EngB-Septin-like GTPase superfamily. Era GTPase family.</text>
</comment>
<reference evidence="7" key="1">
    <citation type="submission" date="2019-08" db="EMBL/GenBank/DDBJ databases">
        <authorList>
            <person name="Kucharzyk K."/>
            <person name="Murdoch R.W."/>
            <person name="Higgins S."/>
            <person name="Loffler F."/>
        </authorList>
    </citation>
    <scope>NUCLEOTIDE SEQUENCE</scope>
</reference>
<dbReference type="InterPro" id="IPR005662">
    <property type="entry name" value="GTPase_Era-like"/>
</dbReference>
<dbReference type="InterPro" id="IPR030388">
    <property type="entry name" value="G_ERA_dom"/>
</dbReference>
<dbReference type="CDD" id="cd04163">
    <property type="entry name" value="Era"/>
    <property type="match status" value="1"/>
</dbReference>
<dbReference type="Gene3D" id="3.40.50.300">
    <property type="entry name" value="P-loop containing nucleotide triphosphate hydrolases"/>
    <property type="match status" value="1"/>
</dbReference>
<evidence type="ECO:0000259" key="5">
    <source>
        <dbReference type="PROSITE" id="PS50823"/>
    </source>
</evidence>
<dbReference type="SUPFAM" id="SSF52540">
    <property type="entry name" value="P-loop containing nucleoside triphosphate hydrolases"/>
    <property type="match status" value="1"/>
</dbReference>
<evidence type="ECO:0000256" key="1">
    <source>
        <dbReference type="ARBA" id="ARBA00007921"/>
    </source>
</evidence>
<keyword evidence="4" id="KW-0342">GTP-binding</keyword>
<evidence type="ECO:0000256" key="2">
    <source>
        <dbReference type="ARBA" id="ARBA00022741"/>
    </source>
</evidence>
<gene>
    <name evidence="7" type="primary">era_33</name>
    <name evidence="7" type="ORF">SDC9_91092</name>
</gene>
<keyword evidence="2" id="KW-0547">Nucleotide-binding</keyword>
<dbReference type="NCBIfam" id="TIGR00436">
    <property type="entry name" value="era"/>
    <property type="match status" value="1"/>
</dbReference>
<dbReference type="GO" id="GO:0000028">
    <property type="term" value="P:ribosomal small subunit assembly"/>
    <property type="evidence" value="ECO:0007669"/>
    <property type="project" value="TreeGrafter"/>
</dbReference>
<dbReference type="HAMAP" id="MF_00367">
    <property type="entry name" value="GTPase_Era"/>
    <property type="match status" value="1"/>
</dbReference>
<dbReference type="PRINTS" id="PR00326">
    <property type="entry name" value="GTP1OBG"/>
</dbReference>
<dbReference type="SUPFAM" id="SSF54814">
    <property type="entry name" value="Prokaryotic type KH domain (KH-domain type II)"/>
    <property type="match status" value="1"/>
</dbReference>
<comment type="caution">
    <text evidence="7">The sequence shown here is derived from an EMBL/GenBank/DDBJ whole genome shotgun (WGS) entry which is preliminary data.</text>
</comment>
<evidence type="ECO:0000256" key="4">
    <source>
        <dbReference type="ARBA" id="ARBA00023134"/>
    </source>
</evidence>